<feature type="DNA-binding region" description="OmpR/PhoB-type" evidence="5">
    <location>
        <begin position="1"/>
        <end position="94"/>
    </location>
</feature>
<dbReference type="SMART" id="SM00862">
    <property type="entry name" value="Trans_reg_C"/>
    <property type="match status" value="1"/>
</dbReference>
<dbReference type="InterPro" id="IPR027417">
    <property type="entry name" value="P-loop_NTPase"/>
</dbReference>
<protein>
    <submittedName>
        <fullName evidence="8">SARP family transcriptional regulator</fullName>
    </submittedName>
</protein>
<proteinExistence type="inferred from homology"/>
<evidence type="ECO:0000256" key="5">
    <source>
        <dbReference type="PROSITE-ProRule" id="PRU01091"/>
    </source>
</evidence>
<dbReference type="SUPFAM" id="SSF48452">
    <property type="entry name" value="TPR-like"/>
    <property type="match status" value="2"/>
</dbReference>
<name>A0ABY2E5K0_9MICO</name>
<dbReference type="Gene3D" id="3.40.50.300">
    <property type="entry name" value="P-loop containing nucleotide triphosphate hydrolases"/>
    <property type="match status" value="1"/>
</dbReference>
<evidence type="ECO:0000256" key="1">
    <source>
        <dbReference type="ARBA" id="ARBA00005820"/>
    </source>
</evidence>
<dbReference type="Proteomes" id="UP000504882">
    <property type="component" value="Unassembled WGS sequence"/>
</dbReference>
<dbReference type="RefSeq" id="WP_133106800.1">
    <property type="nucleotide sequence ID" value="NZ_SMNA01000003.1"/>
</dbReference>
<dbReference type="InterPro" id="IPR051677">
    <property type="entry name" value="AfsR-DnrI-RedD_regulator"/>
</dbReference>
<dbReference type="Pfam" id="PF03704">
    <property type="entry name" value="BTAD"/>
    <property type="match status" value="1"/>
</dbReference>
<dbReference type="PROSITE" id="PS51755">
    <property type="entry name" value="OMPR_PHOB"/>
    <property type="match status" value="1"/>
</dbReference>
<evidence type="ECO:0000256" key="2">
    <source>
        <dbReference type="ARBA" id="ARBA00023015"/>
    </source>
</evidence>
<dbReference type="InterPro" id="IPR041664">
    <property type="entry name" value="AAA_16"/>
</dbReference>
<dbReference type="InterPro" id="IPR016032">
    <property type="entry name" value="Sig_transdc_resp-reg_C-effctor"/>
</dbReference>
<keyword evidence="4" id="KW-0804">Transcription</keyword>
<gene>
    <name evidence="8" type="ORF">EXU48_06315</name>
</gene>
<dbReference type="InterPro" id="IPR001867">
    <property type="entry name" value="OmpR/PhoB-type_DNA-bd"/>
</dbReference>
<keyword evidence="2" id="KW-0805">Transcription regulation</keyword>
<comment type="similarity">
    <text evidence="1">Belongs to the AfsR/DnrI/RedD regulatory family.</text>
</comment>
<dbReference type="SUPFAM" id="SSF46894">
    <property type="entry name" value="C-terminal effector domain of the bipartite response regulators"/>
    <property type="match status" value="1"/>
</dbReference>
<evidence type="ECO:0000259" key="7">
    <source>
        <dbReference type="PROSITE" id="PS51755"/>
    </source>
</evidence>
<evidence type="ECO:0000256" key="6">
    <source>
        <dbReference type="SAM" id="MobiDB-lite"/>
    </source>
</evidence>
<comment type="caution">
    <text evidence="8">The sequence shown here is derived from an EMBL/GenBank/DDBJ whole genome shotgun (WGS) entry which is preliminary data.</text>
</comment>
<evidence type="ECO:0000256" key="4">
    <source>
        <dbReference type="ARBA" id="ARBA00023163"/>
    </source>
</evidence>
<dbReference type="InterPro" id="IPR036388">
    <property type="entry name" value="WH-like_DNA-bd_sf"/>
</dbReference>
<organism evidence="8 9">
    <name type="scientific">Occultella glacieicola</name>
    <dbReference type="NCBI Taxonomy" id="2518684"/>
    <lineage>
        <taxon>Bacteria</taxon>
        <taxon>Bacillati</taxon>
        <taxon>Actinomycetota</taxon>
        <taxon>Actinomycetes</taxon>
        <taxon>Micrococcales</taxon>
        <taxon>Ruaniaceae</taxon>
        <taxon>Occultella</taxon>
    </lineage>
</organism>
<reference evidence="8 9" key="1">
    <citation type="submission" date="2019-03" db="EMBL/GenBank/DDBJ databases">
        <title>Genomic features of bacteria from cold environments.</title>
        <authorList>
            <person name="Shen L."/>
        </authorList>
    </citation>
    <scope>NUCLEOTIDE SEQUENCE [LARGE SCALE GENOMIC DNA]</scope>
    <source>
        <strain evidence="9">T3246-1</strain>
    </source>
</reference>
<evidence type="ECO:0000313" key="9">
    <source>
        <dbReference type="Proteomes" id="UP000504882"/>
    </source>
</evidence>
<dbReference type="PRINTS" id="PR00364">
    <property type="entry name" value="DISEASERSIST"/>
</dbReference>
<dbReference type="SUPFAM" id="SSF52540">
    <property type="entry name" value="P-loop containing nucleoside triphosphate hydrolases"/>
    <property type="match status" value="1"/>
</dbReference>
<dbReference type="CDD" id="cd15831">
    <property type="entry name" value="BTAD"/>
    <property type="match status" value="1"/>
</dbReference>
<dbReference type="PANTHER" id="PTHR35807">
    <property type="entry name" value="TRANSCRIPTIONAL REGULATOR REDD-RELATED"/>
    <property type="match status" value="1"/>
</dbReference>
<dbReference type="Gene3D" id="1.10.10.10">
    <property type="entry name" value="Winged helix-like DNA-binding domain superfamily/Winged helix DNA-binding domain"/>
    <property type="match status" value="1"/>
</dbReference>
<dbReference type="Pfam" id="PF13191">
    <property type="entry name" value="AAA_16"/>
    <property type="match status" value="1"/>
</dbReference>
<dbReference type="Pfam" id="PF00486">
    <property type="entry name" value="Trans_reg_C"/>
    <property type="match status" value="1"/>
</dbReference>
<keyword evidence="9" id="KW-1185">Reference proteome</keyword>
<evidence type="ECO:0000313" key="8">
    <source>
        <dbReference type="EMBL" id="TDE95871.1"/>
    </source>
</evidence>
<evidence type="ECO:0000256" key="3">
    <source>
        <dbReference type="ARBA" id="ARBA00023125"/>
    </source>
</evidence>
<feature type="domain" description="OmpR/PhoB-type" evidence="7">
    <location>
        <begin position="1"/>
        <end position="94"/>
    </location>
</feature>
<dbReference type="SMART" id="SM01043">
    <property type="entry name" value="BTAD"/>
    <property type="match status" value="1"/>
</dbReference>
<keyword evidence="3 5" id="KW-0238">DNA-binding</keyword>
<dbReference type="EMBL" id="SMNA01000003">
    <property type="protein sequence ID" value="TDE95871.1"/>
    <property type="molecule type" value="Genomic_DNA"/>
</dbReference>
<feature type="region of interest" description="Disordered" evidence="6">
    <location>
        <begin position="895"/>
        <end position="920"/>
    </location>
</feature>
<dbReference type="PANTHER" id="PTHR35807:SF1">
    <property type="entry name" value="TRANSCRIPTIONAL REGULATOR REDD"/>
    <property type="match status" value="1"/>
</dbReference>
<dbReference type="InterPro" id="IPR005158">
    <property type="entry name" value="BTAD"/>
</dbReference>
<dbReference type="Gene3D" id="1.25.40.10">
    <property type="entry name" value="Tetratricopeptide repeat domain"/>
    <property type="match status" value="3"/>
</dbReference>
<accession>A0ABY2E5K0</accession>
<dbReference type="InterPro" id="IPR011990">
    <property type="entry name" value="TPR-like_helical_dom_sf"/>
</dbReference>
<sequence length="920" mass="96474">MTGRIRLLGQVEVDASGRAVDLGPARQRAVLAILLLDAPRPVGTDDLVERLWGMDPPPGARQSLRAYVCRLRQILGAAPVVQIERRGGGYGAQVRADEFDLALFRRLVREAAATEDALGALATYRRALDLWPAAALGGVDSLWLAARRDALRLERHGVELDHNDIALAVGAGSELVAPLTALAAADPYDERVLGQLMLALHGCGRSTEALGRFHAVGRLLRDELGTEPGPPLRSVHERILRGEAAPTTPRPATGTPDRRDAVVPHQLPPATGGFVGRAAETAALDAALLVPDGGSSRFVVLSGPGGVGKTALAVHWARAHAGTFEDGELFVDLRGFDPEREPLSTESALRGLVLALGADPAAVPSDLGAITGLFRSLAGSRRLLVIADDARCSEQVRALLPPGPGSVLIATSRSRLAGLVGADGARPVPVTVMGSAESRALLSKRLGAGRVAADPVSVDALVRHCAGLPLALAIVAAQATMQPDLPLRDLAAELGEDDERLDGLCTGESGADLRAALEASVGALAPAAARAFALLGLATGRSITSAEIEALTGSGRVAARALTRDLLAHHLLERDVPGRFRMHDLVRLHAVGLGRSHPEAGTARRALLEHYRAAGPTGAADAGAVLAAVDLAVAAGADELVCALTGNLDRHLRKNGCWRELVRVHGHARDAATHLGDDAALTRAQIGLGIGLIGQRNFTDAAPVLGAALDLAARVGDVDLLAAAHRANARWAAQQGRHDVALHHDERVLDLALRTGDRLGEATARNAIGWHQAHLGRPAQGLFSCRAALAILEEDDLDPTQLAATLDSIGYALDLLGRHPEAQEHYRRSAAVAEQQQNVVLRAESLRRLATSYARIGSSDLAERAERDAAAVLRRAGLVDDDPGIAHVDHVDAATSRATGGRMSRPRGHPPVPVQVRSGW</sequence>